<organism evidence="1 2">
    <name type="scientific">Meloidogyne enterolobii</name>
    <name type="common">Root-knot nematode worm</name>
    <name type="synonym">Meloidogyne mayaguensis</name>
    <dbReference type="NCBI Taxonomy" id="390850"/>
    <lineage>
        <taxon>Eukaryota</taxon>
        <taxon>Metazoa</taxon>
        <taxon>Ecdysozoa</taxon>
        <taxon>Nematoda</taxon>
        <taxon>Chromadorea</taxon>
        <taxon>Rhabditida</taxon>
        <taxon>Tylenchina</taxon>
        <taxon>Tylenchomorpha</taxon>
        <taxon>Tylenchoidea</taxon>
        <taxon>Meloidogynidae</taxon>
        <taxon>Meloidogyninae</taxon>
        <taxon>Meloidogyne</taxon>
    </lineage>
</organism>
<sequence>MFLSSSVMCLSRLLTDSSVMLLSSLSSVRHFNAIHLQNPLPPITNPNPSIISTYLLHKILFLRL</sequence>
<proteinExistence type="predicted"/>
<comment type="caution">
    <text evidence="1">The sequence shown here is derived from an EMBL/GenBank/DDBJ whole genome shotgun (WGS) entry which is preliminary data.</text>
</comment>
<gene>
    <name evidence="1" type="ORF">MENTE1834_LOCUS22853</name>
</gene>
<keyword evidence="2" id="KW-1185">Reference proteome</keyword>
<evidence type="ECO:0000313" key="2">
    <source>
        <dbReference type="Proteomes" id="UP001497535"/>
    </source>
</evidence>
<dbReference type="EMBL" id="CAVMJV010000029">
    <property type="protein sequence ID" value="CAK5076017.1"/>
    <property type="molecule type" value="Genomic_DNA"/>
</dbReference>
<reference evidence="1" key="1">
    <citation type="submission" date="2023-11" db="EMBL/GenBank/DDBJ databases">
        <authorList>
            <person name="Poullet M."/>
        </authorList>
    </citation>
    <scope>NUCLEOTIDE SEQUENCE</scope>
    <source>
        <strain evidence="1">E1834</strain>
    </source>
</reference>
<protein>
    <submittedName>
        <fullName evidence="1">Uncharacterized protein</fullName>
    </submittedName>
</protein>
<name>A0ACB0ZAH6_MELEN</name>
<dbReference type="Proteomes" id="UP001497535">
    <property type="component" value="Unassembled WGS sequence"/>
</dbReference>
<accession>A0ACB0ZAH6</accession>
<evidence type="ECO:0000313" key="1">
    <source>
        <dbReference type="EMBL" id="CAK5076017.1"/>
    </source>
</evidence>